<evidence type="ECO:0000313" key="2">
    <source>
        <dbReference type="Proteomes" id="UP000005446"/>
    </source>
</evidence>
<dbReference type="InParanoid" id="H0EVF5"/>
<keyword evidence="2" id="KW-1185">Reference proteome</keyword>
<proteinExistence type="predicted"/>
<dbReference type="HOGENOM" id="CLU_3224701_0_0_1"/>
<protein>
    <submittedName>
        <fullName evidence="1">Uncharacterized protein</fullName>
    </submittedName>
</protein>
<dbReference type="AlphaFoldDB" id="H0EVF5"/>
<dbReference type="EMBL" id="AGUE01000192">
    <property type="protein sequence ID" value="EHK97487.1"/>
    <property type="molecule type" value="Genomic_DNA"/>
</dbReference>
<name>H0EVF5_GLAL7</name>
<dbReference type="Proteomes" id="UP000005446">
    <property type="component" value="Unassembled WGS sequence"/>
</dbReference>
<accession>H0EVF5</accession>
<reference evidence="1 2" key="1">
    <citation type="journal article" date="2012" name="Eukaryot. Cell">
        <title>Genome sequence of the fungus Glarea lozoyensis: the first genome sequence of a species from the Helotiaceae family.</title>
        <authorList>
            <person name="Youssar L."/>
            <person name="Gruening B.A."/>
            <person name="Erxleben A."/>
            <person name="Guenther S."/>
            <person name="Huettel W."/>
        </authorList>
    </citation>
    <scope>NUCLEOTIDE SEQUENCE [LARGE SCALE GENOMIC DNA]</scope>
    <source>
        <strain evidence="2">ATCC 74030 / MF5533</strain>
    </source>
</reference>
<gene>
    <name evidence="1" type="ORF">M7I_6753</name>
</gene>
<sequence length="44" mass="4999">MEICGVEIFRNDSKLNMDDVSKDDTTVNHMVVRILKEGSRIAFA</sequence>
<comment type="caution">
    <text evidence="1">The sequence shown here is derived from an EMBL/GenBank/DDBJ whole genome shotgun (WGS) entry which is preliminary data.</text>
</comment>
<organism evidence="1 2">
    <name type="scientific">Glarea lozoyensis (strain ATCC 74030 / MF5533)</name>
    <dbReference type="NCBI Taxonomy" id="1104152"/>
    <lineage>
        <taxon>Eukaryota</taxon>
        <taxon>Fungi</taxon>
        <taxon>Dikarya</taxon>
        <taxon>Ascomycota</taxon>
        <taxon>Pezizomycotina</taxon>
        <taxon>Leotiomycetes</taxon>
        <taxon>Helotiales</taxon>
        <taxon>Helotiaceae</taxon>
        <taxon>Glarea</taxon>
    </lineage>
</organism>
<evidence type="ECO:0000313" key="1">
    <source>
        <dbReference type="EMBL" id="EHK97487.1"/>
    </source>
</evidence>